<dbReference type="PRINTS" id="PR00039">
    <property type="entry name" value="HTHLYSR"/>
</dbReference>
<feature type="domain" description="HTH lysR-type" evidence="5">
    <location>
        <begin position="1"/>
        <end position="60"/>
    </location>
</feature>
<dbReference type="PROSITE" id="PS50931">
    <property type="entry name" value="HTH_LYSR"/>
    <property type="match status" value="1"/>
</dbReference>
<evidence type="ECO:0000259" key="5">
    <source>
        <dbReference type="PROSITE" id="PS50931"/>
    </source>
</evidence>
<accession>A0A8J3VDA1</accession>
<dbReference type="InterPro" id="IPR000847">
    <property type="entry name" value="LysR_HTH_N"/>
</dbReference>
<evidence type="ECO:0000313" key="6">
    <source>
        <dbReference type="EMBL" id="GIH02098.1"/>
    </source>
</evidence>
<dbReference type="CDD" id="cd08414">
    <property type="entry name" value="PBP2_LTTR_aromatics_like"/>
    <property type="match status" value="1"/>
</dbReference>
<dbReference type="GO" id="GO:0003677">
    <property type="term" value="F:DNA binding"/>
    <property type="evidence" value="ECO:0007669"/>
    <property type="project" value="UniProtKB-KW"/>
</dbReference>
<dbReference type="InterPro" id="IPR005119">
    <property type="entry name" value="LysR_subst-bd"/>
</dbReference>
<evidence type="ECO:0000256" key="3">
    <source>
        <dbReference type="ARBA" id="ARBA00023125"/>
    </source>
</evidence>
<keyword evidence="2" id="KW-0805">Transcription regulation</keyword>
<proteinExistence type="inferred from homology"/>
<dbReference type="InterPro" id="IPR036388">
    <property type="entry name" value="WH-like_DNA-bd_sf"/>
</dbReference>
<evidence type="ECO:0000256" key="2">
    <source>
        <dbReference type="ARBA" id="ARBA00023015"/>
    </source>
</evidence>
<evidence type="ECO:0000313" key="7">
    <source>
        <dbReference type="Proteomes" id="UP000612899"/>
    </source>
</evidence>
<dbReference type="PANTHER" id="PTHR30346">
    <property type="entry name" value="TRANSCRIPTIONAL DUAL REGULATOR HCAR-RELATED"/>
    <property type="match status" value="1"/>
</dbReference>
<dbReference type="GO" id="GO:0032993">
    <property type="term" value="C:protein-DNA complex"/>
    <property type="evidence" value="ECO:0007669"/>
    <property type="project" value="TreeGrafter"/>
</dbReference>
<dbReference type="GO" id="GO:0003700">
    <property type="term" value="F:DNA-binding transcription factor activity"/>
    <property type="evidence" value="ECO:0007669"/>
    <property type="project" value="InterPro"/>
</dbReference>
<protein>
    <submittedName>
        <fullName evidence="6">LysR family transcriptional regulator</fullName>
    </submittedName>
</protein>
<dbReference type="Proteomes" id="UP000612899">
    <property type="component" value="Unassembled WGS sequence"/>
</dbReference>
<comment type="similarity">
    <text evidence="1">Belongs to the LysR transcriptional regulatory family.</text>
</comment>
<dbReference type="Gene3D" id="3.40.190.10">
    <property type="entry name" value="Periplasmic binding protein-like II"/>
    <property type="match status" value="2"/>
</dbReference>
<gene>
    <name evidence="6" type="ORF">Rhe02_01650</name>
</gene>
<sequence length="316" mass="34471">MDLEIRHMRAVCAIADTGSLTKAAAALGLSQPALTAQLQRVERELGGPLFTRSRQGAALTRLGEFVLSRARATLLNMDELRRGAARHHDGGRIIRLGGAMGSVAVGQAHRLGAYLHDIDLRLQMEYSPRLLWELLMAGRLDALTTVDYPGFEVRPPPGIACEVIEFEPVFVALSAQHQFAGRQEIELADLADETWALTPSDGAGWPDCFHAACQQAGFIARVPYTIASRAPICDLVAARQAISACQAVFEVSEGIVVRPLAGSPIVMRHLLACRRDGPLAPHLAMLLRFGQEAHHDYAQRAPSYLAWRAARRGEFD</sequence>
<name>A0A8J3VDA1_9ACTN</name>
<evidence type="ECO:0000256" key="1">
    <source>
        <dbReference type="ARBA" id="ARBA00009437"/>
    </source>
</evidence>
<keyword evidence="7" id="KW-1185">Reference proteome</keyword>
<reference evidence="6" key="1">
    <citation type="submission" date="2021-01" db="EMBL/GenBank/DDBJ databases">
        <title>Whole genome shotgun sequence of Rhizocola hellebori NBRC 109834.</title>
        <authorList>
            <person name="Komaki H."/>
            <person name="Tamura T."/>
        </authorList>
    </citation>
    <scope>NUCLEOTIDE SEQUENCE</scope>
    <source>
        <strain evidence="6">NBRC 109834</strain>
    </source>
</reference>
<keyword evidence="4" id="KW-0804">Transcription</keyword>
<dbReference type="EMBL" id="BONY01000001">
    <property type="protein sequence ID" value="GIH02098.1"/>
    <property type="molecule type" value="Genomic_DNA"/>
</dbReference>
<dbReference type="Gene3D" id="1.10.10.10">
    <property type="entry name" value="Winged helix-like DNA-binding domain superfamily/Winged helix DNA-binding domain"/>
    <property type="match status" value="1"/>
</dbReference>
<keyword evidence="3" id="KW-0238">DNA-binding</keyword>
<dbReference type="RefSeq" id="WP_203906037.1">
    <property type="nucleotide sequence ID" value="NZ_BONY01000001.1"/>
</dbReference>
<dbReference type="Pfam" id="PF03466">
    <property type="entry name" value="LysR_substrate"/>
    <property type="match status" value="1"/>
</dbReference>
<dbReference type="AlphaFoldDB" id="A0A8J3VDA1"/>
<dbReference type="InterPro" id="IPR036390">
    <property type="entry name" value="WH_DNA-bd_sf"/>
</dbReference>
<dbReference type="PANTHER" id="PTHR30346:SF30">
    <property type="entry name" value="SMALL NEUTRAL PROTEASE REGULATORY PROTEIN"/>
    <property type="match status" value="1"/>
</dbReference>
<comment type="caution">
    <text evidence="6">The sequence shown here is derived from an EMBL/GenBank/DDBJ whole genome shotgun (WGS) entry which is preliminary data.</text>
</comment>
<evidence type="ECO:0000256" key="4">
    <source>
        <dbReference type="ARBA" id="ARBA00023163"/>
    </source>
</evidence>
<organism evidence="6 7">
    <name type="scientific">Rhizocola hellebori</name>
    <dbReference type="NCBI Taxonomy" id="1392758"/>
    <lineage>
        <taxon>Bacteria</taxon>
        <taxon>Bacillati</taxon>
        <taxon>Actinomycetota</taxon>
        <taxon>Actinomycetes</taxon>
        <taxon>Micromonosporales</taxon>
        <taxon>Micromonosporaceae</taxon>
        <taxon>Rhizocola</taxon>
    </lineage>
</organism>
<dbReference type="SUPFAM" id="SSF46785">
    <property type="entry name" value="Winged helix' DNA-binding domain"/>
    <property type="match status" value="1"/>
</dbReference>
<dbReference type="Pfam" id="PF00126">
    <property type="entry name" value="HTH_1"/>
    <property type="match status" value="1"/>
</dbReference>
<dbReference type="SUPFAM" id="SSF53850">
    <property type="entry name" value="Periplasmic binding protein-like II"/>
    <property type="match status" value="1"/>
</dbReference>